<keyword evidence="5" id="KW-1185">Reference proteome</keyword>
<evidence type="ECO:0000256" key="1">
    <source>
        <dbReference type="ARBA" id="ARBA00022679"/>
    </source>
</evidence>
<dbReference type="SUPFAM" id="SSF55729">
    <property type="entry name" value="Acyl-CoA N-acyltransferases (Nat)"/>
    <property type="match status" value="1"/>
</dbReference>
<evidence type="ECO:0000313" key="5">
    <source>
        <dbReference type="Proteomes" id="UP000553776"/>
    </source>
</evidence>
<dbReference type="PANTHER" id="PTHR43420">
    <property type="entry name" value="ACETYLTRANSFERASE"/>
    <property type="match status" value="1"/>
</dbReference>
<keyword evidence="2" id="KW-0012">Acyltransferase</keyword>
<name>A0A841TY52_9BACL</name>
<reference evidence="4 5" key="1">
    <citation type="submission" date="2020-08" db="EMBL/GenBank/DDBJ databases">
        <title>Cohnella phylogeny.</title>
        <authorList>
            <person name="Dunlap C."/>
        </authorList>
    </citation>
    <scope>NUCLEOTIDE SEQUENCE [LARGE SCALE GENOMIC DNA]</scope>
    <source>
        <strain evidence="4 5">DSM 25239</strain>
    </source>
</reference>
<gene>
    <name evidence="4" type="ORF">H7B90_17470</name>
</gene>
<feature type="domain" description="N-acetyltransferase" evidence="3">
    <location>
        <begin position="150"/>
        <end position="281"/>
    </location>
</feature>
<dbReference type="Pfam" id="PF24553">
    <property type="entry name" value="Rv0428c_C"/>
    <property type="match status" value="1"/>
</dbReference>
<dbReference type="GO" id="GO:0016747">
    <property type="term" value="F:acyltransferase activity, transferring groups other than amino-acyl groups"/>
    <property type="evidence" value="ECO:0007669"/>
    <property type="project" value="InterPro"/>
</dbReference>
<comment type="caution">
    <text evidence="4">The sequence shown here is derived from an EMBL/GenBank/DDBJ whole genome shotgun (WGS) entry which is preliminary data.</text>
</comment>
<dbReference type="PANTHER" id="PTHR43420:SF44">
    <property type="entry name" value="ACETYLTRANSFERASE YPEA"/>
    <property type="match status" value="1"/>
</dbReference>
<dbReference type="PROSITE" id="PS51186">
    <property type="entry name" value="GNAT"/>
    <property type="match status" value="1"/>
</dbReference>
<organism evidence="4 5">
    <name type="scientific">Cohnella xylanilytica</name>
    <dbReference type="NCBI Taxonomy" id="557555"/>
    <lineage>
        <taxon>Bacteria</taxon>
        <taxon>Bacillati</taxon>
        <taxon>Bacillota</taxon>
        <taxon>Bacilli</taxon>
        <taxon>Bacillales</taxon>
        <taxon>Paenibacillaceae</taxon>
        <taxon>Cohnella</taxon>
    </lineage>
</organism>
<dbReference type="Proteomes" id="UP000553776">
    <property type="component" value="Unassembled WGS sequence"/>
</dbReference>
<dbReference type="AlphaFoldDB" id="A0A841TY52"/>
<evidence type="ECO:0000259" key="3">
    <source>
        <dbReference type="PROSITE" id="PS51186"/>
    </source>
</evidence>
<evidence type="ECO:0000256" key="2">
    <source>
        <dbReference type="ARBA" id="ARBA00023315"/>
    </source>
</evidence>
<proteinExistence type="predicted"/>
<dbReference type="InterPro" id="IPR000182">
    <property type="entry name" value="GNAT_dom"/>
</dbReference>
<sequence>MGALAAGKEFFIRRIVCLLILSRKGEIALATHSRAAERIEELTLNAWPALRHVHVDGWLVRLSEGYTKRSNSVQALREIPDPSDIQDRIAACERVYAEAGLPTIFKLTPFSRPASLDSVLEQLGYAVVEPSHVLVRSLARLPPSSWPGEATGRSAATDEWLEHVAAWNSYSDKNLATARKLLAEPYPSKRFFALYRGGEAVACGMGAVERGYVGLYDIVTNPDCRNQGVGEQLLLHILNWARTSGAHSAYLQVVRKNAPANRLYAKLGFEPLYSYWYRVQT</sequence>
<accession>A0A841TY52</accession>
<dbReference type="Gene3D" id="3.40.630.30">
    <property type="match status" value="1"/>
</dbReference>
<evidence type="ECO:0000313" key="4">
    <source>
        <dbReference type="EMBL" id="MBB6693196.1"/>
    </source>
</evidence>
<dbReference type="EMBL" id="JACJVR010000068">
    <property type="protein sequence ID" value="MBB6693196.1"/>
    <property type="molecule type" value="Genomic_DNA"/>
</dbReference>
<dbReference type="InterPro" id="IPR056935">
    <property type="entry name" value="Rv0428c-like_C"/>
</dbReference>
<keyword evidence="1 4" id="KW-0808">Transferase</keyword>
<dbReference type="InterPro" id="IPR016181">
    <property type="entry name" value="Acyl_CoA_acyltransferase"/>
</dbReference>
<dbReference type="InterPro" id="IPR050680">
    <property type="entry name" value="YpeA/RimI_acetyltransf"/>
</dbReference>
<dbReference type="CDD" id="cd04301">
    <property type="entry name" value="NAT_SF"/>
    <property type="match status" value="1"/>
</dbReference>
<protein>
    <submittedName>
        <fullName evidence="4">GNAT family N-acetyltransferase</fullName>
    </submittedName>
</protein>